<reference evidence="13" key="1">
    <citation type="submission" date="2017-06" db="EMBL/GenBank/DDBJ databases">
        <authorList>
            <person name="Varghese N."/>
            <person name="Submissions S."/>
        </authorList>
    </citation>
    <scope>NUCLEOTIDE SEQUENCE [LARGE SCALE GENOMIC DNA]</scope>
    <source>
        <strain evidence="13">JAD2</strain>
    </source>
</reference>
<dbReference type="InterPro" id="IPR029044">
    <property type="entry name" value="Nucleotide-diphossugar_trans"/>
</dbReference>
<comment type="catalytic activity">
    <reaction evidence="9">
        <text>an NDP-alpha-D-glucose + (2R)-3-phosphoglycerate = (2R)-2-O-(alpha-D-glucopyranosyl)-3-phospho-glycerate + a ribonucleoside 5'-diphosphate + H(+)</text>
        <dbReference type="Rhea" id="RHEA:47244"/>
        <dbReference type="ChEBI" id="CHEBI:15378"/>
        <dbReference type="ChEBI" id="CHEBI:57930"/>
        <dbReference type="ChEBI" id="CHEBI:58272"/>
        <dbReference type="ChEBI" id="CHEBI:62600"/>
        <dbReference type="ChEBI" id="CHEBI:76533"/>
        <dbReference type="EC" id="2.4.1.266"/>
    </reaction>
    <physiologicalReaction direction="left-to-right" evidence="9">
        <dbReference type="Rhea" id="RHEA:47245"/>
    </physiologicalReaction>
</comment>
<dbReference type="NCBIfam" id="NF010496">
    <property type="entry name" value="PRK13915.1"/>
    <property type="match status" value="1"/>
</dbReference>
<dbReference type="CDD" id="cd00293">
    <property type="entry name" value="USP-like"/>
    <property type="match status" value="1"/>
</dbReference>
<evidence type="ECO:0000256" key="9">
    <source>
        <dbReference type="ARBA" id="ARBA00048997"/>
    </source>
</evidence>
<dbReference type="InterPro" id="IPR050256">
    <property type="entry name" value="Glycosyltransferase_2"/>
</dbReference>
<evidence type="ECO:0000256" key="2">
    <source>
        <dbReference type="ARBA" id="ARBA00006739"/>
    </source>
</evidence>
<evidence type="ECO:0000256" key="5">
    <source>
        <dbReference type="ARBA" id="ARBA00022842"/>
    </source>
</evidence>
<evidence type="ECO:0000313" key="13">
    <source>
        <dbReference type="Proteomes" id="UP000197025"/>
    </source>
</evidence>
<dbReference type="EC" id="2.4.1.266" evidence="6"/>
<keyword evidence="13" id="KW-1185">Reference proteome</keyword>
<comment type="similarity">
    <text evidence="2">Belongs to the glycosyltransferase 2 family.</text>
</comment>
<evidence type="ECO:0000259" key="10">
    <source>
        <dbReference type="Pfam" id="PF00535"/>
    </source>
</evidence>
<dbReference type="PANTHER" id="PTHR48090:SF10">
    <property type="entry name" value="GLUCOSYL-3-PHOSPHOGLYCERATE SYNTHASE"/>
    <property type="match status" value="1"/>
</dbReference>
<dbReference type="SUPFAM" id="SSF52402">
    <property type="entry name" value="Adenine nucleotide alpha hydrolases-like"/>
    <property type="match status" value="2"/>
</dbReference>
<evidence type="ECO:0000256" key="3">
    <source>
        <dbReference type="ARBA" id="ARBA00022676"/>
    </source>
</evidence>
<dbReference type="Pfam" id="PF00535">
    <property type="entry name" value="Glycos_transf_2"/>
    <property type="match status" value="1"/>
</dbReference>
<comment type="catalytic activity">
    <reaction evidence="8">
        <text>(2R)-3-phosphoglycerate + UDP-alpha-D-glucose = (2R)-2-O-(alpha-D-glucopyranosyl)-3-phospho-glycerate + UDP + H(+)</text>
        <dbReference type="Rhea" id="RHEA:31319"/>
        <dbReference type="ChEBI" id="CHEBI:15378"/>
        <dbReference type="ChEBI" id="CHEBI:58223"/>
        <dbReference type="ChEBI" id="CHEBI:58272"/>
        <dbReference type="ChEBI" id="CHEBI:58885"/>
        <dbReference type="ChEBI" id="CHEBI:62600"/>
        <dbReference type="EC" id="2.4.1.266"/>
    </reaction>
    <physiologicalReaction direction="left-to-right" evidence="8">
        <dbReference type="Rhea" id="RHEA:31320"/>
    </physiologicalReaction>
</comment>
<dbReference type="InterPro" id="IPR001173">
    <property type="entry name" value="Glyco_trans_2-like"/>
</dbReference>
<dbReference type="AlphaFoldDB" id="A0A212QTV0"/>
<gene>
    <name evidence="12" type="ORF">SAMN02746019_00006080</name>
</gene>
<evidence type="ECO:0000256" key="7">
    <source>
        <dbReference type="ARBA" id="ARBA00040894"/>
    </source>
</evidence>
<evidence type="ECO:0000256" key="8">
    <source>
        <dbReference type="ARBA" id="ARBA00048689"/>
    </source>
</evidence>
<dbReference type="SUPFAM" id="SSF53448">
    <property type="entry name" value="Nucleotide-diphospho-sugar transferases"/>
    <property type="match status" value="1"/>
</dbReference>
<evidence type="ECO:0000313" key="12">
    <source>
        <dbReference type="EMBL" id="SNB62891.1"/>
    </source>
</evidence>
<dbReference type="Gene3D" id="3.90.550.10">
    <property type="entry name" value="Spore Coat Polysaccharide Biosynthesis Protein SpsA, Chain A"/>
    <property type="match status" value="1"/>
</dbReference>
<dbReference type="RefSeq" id="WP_159461599.1">
    <property type="nucleotide sequence ID" value="NZ_FYEK01000022.1"/>
</dbReference>
<proteinExistence type="inferred from homology"/>
<dbReference type="PANTHER" id="PTHR48090">
    <property type="entry name" value="UNDECAPRENYL-PHOSPHATE 4-DEOXY-4-FORMAMIDO-L-ARABINOSE TRANSFERASE-RELATED"/>
    <property type="match status" value="1"/>
</dbReference>
<organism evidence="12 13">
    <name type="scientific">Thermoflexus hugenholtzii JAD2</name>
    <dbReference type="NCBI Taxonomy" id="877466"/>
    <lineage>
        <taxon>Bacteria</taxon>
        <taxon>Bacillati</taxon>
        <taxon>Chloroflexota</taxon>
        <taxon>Thermoflexia</taxon>
        <taxon>Thermoflexales</taxon>
        <taxon>Thermoflexaceae</taxon>
        <taxon>Thermoflexus</taxon>
    </lineage>
</organism>
<dbReference type="Proteomes" id="UP000197025">
    <property type="component" value="Unassembled WGS sequence"/>
</dbReference>
<keyword evidence="3" id="KW-0328">Glycosyltransferase</keyword>
<sequence length="614" mass="68407">MSFDQILIPVEEVEAARGLLPLASALCPAERGEITLLGLVALPPERSLSHGAAEARALRQRLMALAAEFPELPLRVRPRIRVSHCPWEEVLHFLQANRVSLMLLPWNGDPDGPVLGAPLARVLQESPCDLLLVRGPIRESWRRILLPVRGGPYTQLAVEVALALAEAWDGQVTLLHAASEARRVAAAFRPLARQFPRITRQMVLHGEIAQAVLEELRHHDGAVLGAPTRPGREEAQGLGPLARALSQGTEKPLILAKAARAFLPGQPRPRGAPAQLPISVLVDKWFAENTFDAEEFSNIEELVALKRAQGVTISLGLPTLNEEATIGPILDIAREALMERYPLLDEIVVIDSASTDRTREIAREKGVPVYIHSEILPEVGSYRGKGEALWKSLYVLRGDVIVWTDTDITNYHPRFIYGLIGPLLRSPRIGLVKGFYRRPIRVGERLQAGGGGRVTELVARPLINLFFPELSGLIQPLSGEYAGRREILEQVPFFTGYGVEIGLLIDILERFGLWSIAQVDLQERIHRNQDLEALSKMAFAIIQVVIRRLEDRHKIQLLEEVNRSMKLIRHEPGRYYLEVEEIGDAERPPMITLPAYRDRFRKQEPALLGLPPGS</sequence>
<name>A0A212QTV0_9CHLR</name>
<dbReference type="Pfam" id="PF00582">
    <property type="entry name" value="Usp"/>
    <property type="match status" value="1"/>
</dbReference>
<comment type="cofactor">
    <cofactor evidence="1">
        <name>Mg(2+)</name>
        <dbReference type="ChEBI" id="CHEBI:18420"/>
    </cofactor>
</comment>
<evidence type="ECO:0000256" key="6">
    <source>
        <dbReference type="ARBA" id="ARBA00039022"/>
    </source>
</evidence>
<dbReference type="GO" id="GO:0016757">
    <property type="term" value="F:glycosyltransferase activity"/>
    <property type="evidence" value="ECO:0007669"/>
    <property type="project" value="UniProtKB-KW"/>
</dbReference>
<evidence type="ECO:0000256" key="4">
    <source>
        <dbReference type="ARBA" id="ARBA00022679"/>
    </source>
</evidence>
<accession>A0A212QTV0</accession>
<dbReference type="InParanoid" id="A0A212QTV0"/>
<feature type="domain" description="UspA" evidence="11">
    <location>
        <begin position="3"/>
        <end position="134"/>
    </location>
</feature>
<evidence type="ECO:0000256" key="1">
    <source>
        <dbReference type="ARBA" id="ARBA00001946"/>
    </source>
</evidence>
<dbReference type="OrthoDB" id="9810303at2"/>
<protein>
    <recommendedName>
        <fullName evidence="7">Glucosyl-3-phosphoglycerate synthase</fullName>
        <ecNumber evidence="6">2.4.1.266</ecNumber>
    </recommendedName>
</protein>
<keyword evidence="4" id="KW-0808">Transferase</keyword>
<evidence type="ECO:0000259" key="11">
    <source>
        <dbReference type="Pfam" id="PF00582"/>
    </source>
</evidence>
<dbReference type="InterPro" id="IPR006016">
    <property type="entry name" value="UspA"/>
</dbReference>
<dbReference type="EMBL" id="FYEK01000022">
    <property type="protein sequence ID" value="SNB62891.1"/>
    <property type="molecule type" value="Genomic_DNA"/>
</dbReference>
<feature type="domain" description="Glycosyltransferase 2-like" evidence="10">
    <location>
        <begin position="315"/>
        <end position="445"/>
    </location>
</feature>
<dbReference type="Gene3D" id="3.40.50.12370">
    <property type="match status" value="1"/>
</dbReference>
<keyword evidence="5" id="KW-0460">Magnesium</keyword>